<sequence length="167" mass="18222">MVSRVMFDYDSGDLAGSSHCFVTNPRPPSSSSAYRSVGLLPRWPFFPRLSSGQVESALTTPPILLLGVAELTLPPPRLLQQFLLRSSSHTPGFDVFFYSGHPTIFPASLILSMDSLQRFVSSLTQLLEFASNSATSALPLLRSADVQPAPRPFLLTFILATLVLARL</sequence>
<dbReference type="EMBL" id="JAHHUM010000113">
    <property type="protein sequence ID" value="KAK5622484.1"/>
    <property type="molecule type" value="Genomic_DNA"/>
</dbReference>
<accession>A0AAV9SM82</accession>
<protein>
    <submittedName>
        <fullName evidence="1">Uncharacterized protein</fullName>
    </submittedName>
</protein>
<keyword evidence="2" id="KW-1185">Reference proteome</keyword>
<reference evidence="1 2" key="1">
    <citation type="submission" date="2021-06" db="EMBL/GenBank/DDBJ databases">
        <authorList>
            <person name="Palmer J.M."/>
        </authorList>
    </citation>
    <scope>NUCLEOTIDE SEQUENCE [LARGE SCALE GENOMIC DNA]</scope>
    <source>
        <strain evidence="1 2">MEX-2019</strain>
        <tissue evidence="1">Muscle</tissue>
    </source>
</reference>
<dbReference type="AlphaFoldDB" id="A0AAV9SM82"/>
<dbReference type="Proteomes" id="UP001311232">
    <property type="component" value="Unassembled WGS sequence"/>
</dbReference>
<name>A0AAV9SM82_9TELE</name>
<proteinExistence type="predicted"/>
<gene>
    <name evidence="1" type="ORF">CRENBAI_002901</name>
</gene>
<organism evidence="1 2">
    <name type="scientific">Crenichthys baileyi</name>
    <name type="common">White River springfish</name>
    <dbReference type="NCBI Taxonomy" id="28760"/>
    <lineage>
        <taxon>Eukaryota</taxon>
        <taxon>Metazoa</taxon>
        <taxon>Chordata</taxon>
        <taxon>Craniata</taxon>
        <taxon>Vertebrata</taxon>
        <taxon>Euteleostomi</taxon>
        <taxon>Actinopterygii</taxon>
        <taxon>Neopterygii</taxon>
        <taxon>Teleostei</taxon>
        <taxon>Neoteleostei</taxon>
        <taxon>Acanthomorphata</taxon>
        <taxon>Ovalentaria</taxon>
        <taxon>Atherinomorphae</taxon>
        <taxon>Cyprinodontiformes</taxon>
        <taxon>Goodeidae</taxon>
        <taxon>Crenichthys</taxon>
    </lineage>
</organism>
<evidence type="ECO:0000313" key="1">
    <source>
        <dbReference type="EMBL" id="KAK5622484.1"/>
    </source>
</evidence>
<evidence type="ECO:0000313" key="2">
    <source>
        <dbReference type="Proteomes" id="UP001311232"/>
    </source>
</evidence>
<comment type="caution">
    <text evidence="1">The sequence shown here is derived from an EMBL/GenBank/DDBJ whole genome shotgun (WGS) entry which is preliminary data.</text>
</comment>